<dbReference type="SMART" id="SM00331">
    <property type="entry name" value="PP2C_SIG"/>
    <property type="match status" value="1"/>
</dbReference>
<dbReference type="InterPro" id="IPR052016">
    <property type="entry name" value="Bact_Sigma-Reg"/>
</dbReference>
<dbReference type="InterPro" id="IPR036890">
    <property type="entry name" value="HATPase_C_sf"/>
</dbReference>
<dbReference type="AlphaFoldDB" id="A0A7V7GUA8"/>
<protein>
    <submittedName>
        <fullName evidence="4">Response regulator</fullName>
    </submittedName>
</protein>
<dbReference type="GO" id="GO:0016791">
    <property type="term" value="F:phosphatase activity"/>
    <property type="evidence" value="ECO:0007669"/>
    <property type="project" value="TreeGrafter"/>
</dbReference>
<dbReference type="SUPFAM" id="SSF55874">
    <property type="entry name" value="ATPase domain of HSP90 chaperone/DNA topoisomerase II/histidine kinase"/>
    <property type="match status" value="1"/>
</dbReference>
<sequence>MPNPVPGQLPSADPVSRLRVLIADDNPTDRMILGRLVTQLGHEVISAENGLEAVDRFIDQRPDLVLLDALMPVMDGFEAARQIKQASGEDLVPIIFLTSLTETGALVQCLEAGGDDFLTKPYNPVILQAKILAFNRMQDMHQTLQQQRDLISQQHQRLLQEQQLAKIIFDRVAHAGSLGAENLRYLQSAYAMFNGDILLAAYKPSGGMHILLGDFTGHGLSAAIGAMPLAEVFYSMTARGFNLRDILVELNSKLSRILPVGIFCCAVLIEVNPDKGLVEIWNGGLPEVLVLGSAGETLHRISSTHLPLAVARSERFDPTPVVLPLAAGERLLCWTDGVIESRNQQGEQFGEQRVLQVVESYVGQPGAVFDGLLQALEAFHGSPEDDISLLEVVMQPLSVPPAMLLQPDARQLDAQDWHLAYTFRAASIREHNPLPFLLKVLMEVPGLREHGGSLFTILSELYSNALEHGLLQLDSSLKADYLGFTRYYQQRNERLNALRDGWISVSLDHQPGNAGGLLSIEVEDSGSGFTRIPDASGFTGAHWHADERGASGSGDGYFGRGLALVRALADELEFNAAGNRVRVVFAWQLGHNTNKKA</sequence>
<dbReference type="Pfam" id="PF07228">
    <property type="entry name" value="SpoIIE"/>
    <property type="match status" value="1"/>
</dbReference>
<evidence type="ECO:0000313" key="5">
    <source>
        <dbReference type="Proteomes" id="UP000463138"/>
    </source>
</evidence>
<proteinExistence type="predicted"/>
<evidence type="ECO:0000256" key="1">
    <source>
        <dbReference type="ARBA" id="ARBA00022801"/>
    </source>
</evidence>
<dbReference type="Pfam" id="PF00072">
    <property type="entry name" value="Response_reg"/>
    <property type="match status" value="1"/>
</dbReference>
<gene>
    <name evidence="4" type="ORF">DT594_07440</name>
</gene>
<feature type="modified residue" description="4-aspartylphosphate" evidence="2">
    <location>
        <position position="68"/>
    </location>
</feature>
<dbReference type="PANTHER" id="PTHR43156:SF2">
    <property type="entry name" value="STAGE II SPORULATION PROTEIN E"/>
    <property type="match status" value="1"/>
</dbReference>
<dbReference type="PROSITE" id="PS50110">
    <property type="entry name" value="RESPONSE_REGULATORY"/>
    <property type="match status" value="1"/>
</dbReference>
<dbReference type="InterPro" id="IPR001932">
    <property type="entry name" value="PPM-type_phosphatase-like_dom"/>
</dbReference>
<accession>A0A7V7GUA8</accession>
<feature type="domain" description="Response regulatory" evidence="3">
    <location>
        <begin position="19"/>
        <end position="135"/>
    </location>
</feature>
<dbReference type="SMART" id="SM00448">
    <property type="entry name" value="REC"/>
    <property type="match status" value="1"/>
</dbReference>
<dbReference type="Gene3D" id="3.40.50.2300">
    <property type="match status" value="1"/>
</dbReference>
<dbReference type="CDD" id="cd16936">
    <property type="entry name" value="HATPase_RsbW-like"/>
    <property type="match status" value="1"/>
</dbReference>
<dbReference type="Gene3D" id="3.30.565.10">
    <property type="entry name" value="Histidine kinase-like ATPase, C-terminal domain"/>
    <property type="match status" value="1"/>
</dbReference>
<dbReference type="Gene3D" id="3.60.40.10">
    <property type="entry name" value="PPM-type phosphatase domain"/>
    <property type="match status" value="1"/>
</dbReference>
<dbReference type="RefSeq" id="WP_149332112.1">
    <property type="nucleotide sequence ID" value="NZ_QOVF01000002.1"/>
</dbReference>
<keyword evidence="1" id="KW-0378">Hydrolase</keyword>
<dbReference type="PANTHER" id="PTHR43156">
    <property type="entry name" value="STAGE II SPORULATION PROTEIN E-RELATED"/>
    <property type="match status" value="1"/>
</dbReference>
<evidence type="ECO:0000256" key="2">
    <source>
        <dbReference type="PROSITE-ProRule" id="PRU00169"/>
    </source>
</evidence>
<dbReference type="InterPro" id="IPR001789">
    <property type="entry name" value="Sig_transdc_resp-reg_receiver"/>
</dbReference>
<dbReference type="Proteomes" id="UP000463138">
    <property type="component" value="Unassembled WGS sequence"/>
</dbReference>
<dbReference type="SUPFAM" id="SSF52172">
    <property type="entry name" value="CheY-like"/>
    <property type="match status" value="1"/>
</dbReference>
<dbReference type="OrthoDB" id="9811749at2"/>
<name>A0A7V7GUA8_9GAMM</name>
<comment type="caution">
    <text evidence="4">The sequence shown here is derived from an EMBL/GenBank/DDBJ whole genome shotgun (WGS) entry which is preliminary data.</text>
</comment>
<dbReference type="EMBL" id="QOVF01000002">
    <property type="protein sequence ID" value="KAA0694715.1"/>
    <property type="molecule type" value="Genomic_DNA"/>
</dbReference>
<organism evidence="4 5">
    <name type="scientific">Halopseudomonas laoshanensis</name>
    <dbReference type="NCBI Taxonomy" id="2268758"/>
    <lineage>
        <taxon>Bacteria</taxon>
        <taxon>Pseudomonadati</taxon>
        <taxon>Pseudomonadota</taxon>
        <taxon>Gammaproteobacteria</taxon>
        <taxon>Pseudomonadales</taxon>
        <taxon>Pseudomonadaceae</taxon>
        <taxon>Halopseudomonas</taxon>
    </lineage>
</organism>
<evidence type="ECO:0000313" key="4">
    <source>
        <dbReference type="EMBL" id="KAA0694715.1"/>
    </source>
</evidence>
<keyword evidence="5" id="KW-1185">Reference proteome</keyword>
<keyword evidence="2" id="KW-0597">Phosphoprotein</keyword>
<reference evidence="4 5" key="1">
    <citation type="submission" date="2018-07" db="EMBL/GenBank/DDBJ databases">
        <title>Pseudomonas laoshanensis sp. nov., isolated from soil.</title>
        <authorList>
            <person name="Sun J."/>
            <person name="Yu L."/>
            <person name="Wang M."/>
            <person name="Zhang C."/>
        </authorList>
    </citation>
    <scope>NUCLEOTIDE SEQUENCE [LARGE SCALE GENOMIC DNA]</scope>
    <source>
        <strain evidence="4 5">Y22</strain>
    </source>
</reference>
<dbReference type="GO" id="GO:0000160">
    <property type="term" value="P:phosphorelay signal transduction system"/>
    <property type="evidence" value="ECO:0007669"/>
    <property type="project" value="InterPro"/>
</dbReference>
<dbReference type="InterPro" id="IPR011006">
    <property type="entry name" value="CheY-like_superfamily"/>
</dbReference>
<evidence type="ECO:0000259" key="3">
    <source>
        <dbReference type="PROSITE" id="PS50110"/>
    </source>
</evidence>
<dbReference type="InterPro" id="IPR036457">
    <property type="entry name" value="PPM-type-like_dom_sf"/>
</dbReference>